<name>A0A1L3J1F5_9FLAO</name>
<protein>
    <submittedName>
        <fullName evidence="1">Asparagine synthetase B</fullName>
    </submittedName>
</protein>
<dbReference type="Proteomes" id="UP000182510">
    <property type="component" value="Chromosome"/>
</dbReference>
<organism evidence="1 2">
    <name type="scientific">Christiangramia salexigens</name>
    <dbReference type="NCBI Taxonomy" id="1913577"/>
    <lineage>
        <taxon>Bacteria</taxon>
        <taxon>Pseudomonadati</taxon>
        <taxon>Bacteroidota</taxon>
        <taxon>Flavobacteriia</taxon>
        <taxon>Flavobacteriales</taxon>
        <taxon>Flavobacteriaceae</taxon>
        <taxon>Christiangramia</taxon>
    </lineage>
</organism>
<dbReference type="EMBL" id="CP018153">
    <property type="protein sequence ID" value="APG58947.1"/>
    <property type="molecule type" value="Genomic_DNA"/>
</dbReference>
<sequence>MDAETQSNHLKAYGIVYYSLESQLNVNWLLNYRGGSFLIADSEALIKECQIRGVDFELISDDKAEAILNEISSPSRNMESVSLEKAPKIAVYSPTGNKPWDDAVTMALTYAEIPYETIYDTEVLNDALLLYDWLHLHHEDFTGQYGKFYRAFRTAPWYIQEKKEAEELARELGYSKVSEEKLDVALKIRDYVVGGGFMFAMCSATDSFDIALAAEGVDIAEAMFDGDPSEPGYQSKIDFNKTFAFTNFELERSPMVYEFSSIDMTTKRQIGKEKDYFTLMDYSAKWDVVPTMLTQNHTRLVKGFMGQTTSYDRETLKPEVLIMGESKLNGEARYIHGIKGKGFFTFYGGHDPEDYQHRVGDPKTELELHPNSPGYRLILNNVLFPAAKKKEQKT</sequence>
<proteinExistence type="predicted"/>
<evidence type="ECO:0000313" key="2">
    <source>
        <dbReference type="Proteomes" id="UP000182510"/>
    </source>
</evidence>
<dbReference type="STRING" id="1913577.LPB144_00345"/>
<reference evidence="1 2" key="1">
    <citation type="submission" date="2016-11" db="EMBL/GenBank/DDBJ databases">
        <title>Gramella sp. LPB0144 isolated from marine environment.</title>
        <authorList>
            <person name="Kim E."/>
            <person name="Yi H."/>
        </authorList>
    </citation>
    <scope>NUCLEOTIDE SEQUENCE [LARGE SCALE GENOMIC DNA]</scope>
    <source>
        <strain evidence="1 2">LPB0144</strain>
    </source>
</reference>
<accession>A0A1L3J1F5</accession>
<dbReference type="AlphaFoldDB" id="A0A1L3J1F5"/>
<evidence type="ECO:0000313" key="1">
    <source>
        <dbReference type="EMBL" id="APG58947.1"/>
    </source>
</evidence>
<dbReference type="KEGG" id="grl:LPB144_00345"/>
<keyword evidence="2" id="KW-1185">Reference proteome</keyword>
<dbReference type="RefSeq" id="WP_232225355.1">
    <property type="nucleotide sequence ID" value="NZ_CP018153.1"/>
</dbReference>
<gene>
    <name evidence="1" type="ORF">LPB144_00345</name>
</gene>